<keyword evidence="1" id="KW-0805">Transcription regulation</keyword>
<reference evidence="5 7" key="2">
    <citation type="journal article" date="2012" name="BMC Genomics">
        <title>A comparative genomics perspective on the genetic content of the alkaliphilic haloarchaeon Natrialba magadii ATCC 43099T.</title>
        <authorList>
            <person name="Siddaramappa S."/>
            <person name="Challacombe J.F."/>
            <person name="Decastro R.E."/>
            <person name="Pfeiffer F."/>
            <person name="Sastre D.E."/>
            <person name="Gimenez M.I."/>
            <person name="Paggi R.A."/>
            <person name="Detter J.C."/>
            <person name="Davenport K.W."/>
            <person name="Goodwin L.A."/>
            <person name="Kyrpides N."/>
            <person name="Tapia R."/>
            <person name="Pitluck S."/>
            <person name="Lucas S."/>
            <person name="Woyke T."/>
            <person name="Maupin-Furlow J.A."/>
        </authorList>
    </citation>
    <scope>NUCLEOTIDE SEQUENCE [LARGE SCALE GENOMIC DNA]</scope>
    <source>
        <strain evidence="5">ATCC 43099</strain>
        <strain evidence="7">ATCC 43099 / DSM 3394 / CCM 3739 / CIP 104546 / IAM 13178 / JCM 8861 / NBRC 102185 / NCIMB 2190 / MS3</strain>
    </source>
</reference>
<dbReference type="PATRIC" id="fig|547559.17.peg.3354"/>
<dbReference type="STRING" id="547559.Nmag_0907"/>
<dbReference type="KEGG" id="nmg:Nmag_0907"/>
<dbReference type="PANTHER" id="PTHR43413:SF4">
    <property type="entry name" value="HTH-TYPE TRANSCRIPTIONAL REGULATOR LYSM"/>
    <property type="match status" value="1"/>
</dbReference>
<evidence type="ECO:0000256" key="1">
    <source>
        <dbReference type="ARBA" id="ARBA00023015"/>
    </source>
</evidence>
<dbReference type="GO" id="GO:0043565">
    <property type="term" value="F:sequence-specific DNA binding"/>
    <property type="evidence" value="ECO:0007669"/>
    <property type="project" value="InterPro"/>
</dbReference>
<dbReference type="InterPro" id="IPR050684">
    <property type="entry name" value="HTH-Siroheme_Decarb"/>
</dbReference>
<evidence type="ECO:0000313" key="7">
    <source>
        <dbReference type="Proteomes" id="UP000001879"/>
    </source>
</evidence>
<keyword evidence="3" id="KW-0804">Transcription</keyword>
<organism evidence="5 7">
    <name type="scientific">Natrialba magadii (strain ATCC 43099 / DSM 3394 / CCM 3739 / CIP 104546 / IAM 13178 / JCM 8861 / NBRC 102185 / NCIMB 2190 / MS3)</name>
    <name type="common">Natronobacterium magadii</name>
    <dbReference type="NCBI Taxonomy" id="547559"/>
    <lineage>
        <taxon>Archaea</taxon>
        <taxon>Methanobacteriati</taxon>
        <taxon>Methanobacteriota</taxon>
        <taxon>Stenosarchaea group</taxon>
        <taxon>Halobacteria</taxon>
        <taxon>Halobacteriales</taxon>
        <taxon>Natrialbaceae</taxon>
        <taxon>Natrialba</taxon>
    </lineage>
</organism>
<dbReference type="RefSeq" id="WP_004216692.1">
    <property type="nucleotide sequence ID" value="NC_013922.1"/>
</dbReference>
<dbReference type="EMBL" id="AOHS01000055">
    <property type="protein sequence ID" value="ELY25696.1"/>
    <property type="molecule type" value="Genomic_DNA"/>
</dbReference>
<dbReference type="EMBL" id="CP001932">
    <property type="protein sequence ID" value="ADD04491.1"/>
    <property type="molecule type" value="Genomic_DNA"/>
</dbReference>
<reference evidence="7" key="1">
    <citation type="submission" date="2010-02" db="EMBL/GenBank/DDBJ databases">
        <title>Complete sequence of chromosome of Natrialba magadii ATCC 43099.</title>
        <authorList>
            <consortium name="US DOE Joint Genome Institute"/>
            <person name="Lucas S."/>
            <person name="Copeland A."/>
            <person name="Lapidus A."/>
            <person name="Cheng J.-F."/>
            <person name="Bruce D."/>
            <person name="Goodwin L."/>
            <person name="Pitluck S."/>
            <person name="Davenport K."/>
            <person name="Saunders E."/>
            <person name="Detter J.C."/>
            <person name="Han C."/>
            <person name="Tapia R."/>
            <person name="Land M."/>
            <person name="Hauser L."/>
            <person name="Kyrpides N."/>
            <person name="Mikhailova N."/>
            <person name="De Castro R.E."/>
            <person name="Maupin-Furlow J.A."/>
            <person name="Woyke T."/>
        </authorList>
    </citation>
    <scope>NUCLEOTIDE SEQUENCE [LARGE SCALE GENOMIC DNA]</scope>
    <source>
        <strain evidence="7">ATCC 43099 / DSM 3394 / CCM 3739 / CIP 104546 / IAM 13178 / JCM 8861 / NBRC 102185 / NCIMB 2190 / MS3</strain>
    </source>
</reference>
<protein>
    <submittedName>
        <fullName evidence="6">AsnC family transcriptional regulator</fullName>
    </submittedName>
    <submittedName>
        <fullName evidence="5">Lrp/AsnC family transcription regulator</fullName>
    </submittedName>
</protein>
<feature type="domain" description="HTH asnC-type" evidence="4">
    <location>
        <begin position="4"/>
        <end position="93"/>
    </location>
</feature>
<proteinExistence type="predicted"/>
<keyword evidence="7" id="KW-1185">Reference proteome</keyword>
<dbReference type="InterPro" id="IPR000485">
    <property type="entry name" value="AsnC-type_HTH_dom"/>
</dbReference>
<sequence length="199" mass="21958">MRDLDDTDLEILSLLTEDARRPYNEIADHVGLTPPAVSDRISRLEEQGVIQGFTVDIDRSTLRQETAVLVDLHPRPDAVADVYDTVTALEGVDHVFEGMDGHVLVHAAIPGSDVRSWLATELDLSRVLEYDVTPLTRSDRRLALSAAGFALDCVLCGKEITDGGVTTTVGGERKTFCCHSCESRYVDEYEAHRESLESE</sequence>
<dbReference type="Proteomes" id="UP000011543">
    <property type="component" value="Unassembled WGS sequence"/>
</dbReference>
<dbReference type="PaxDb" id="547559-Nmag_0907"/>
<dbReference type="InterPro" id="IPR036390">
    <property type="entry name" value="WH_DNA-bd_sf"/>
</dbReference>
<dbReference type="OrthoDB" id="33200at2157"/>
<dbReference type="Proteomes" id="UP000001879">
    <property type="component" value="Chromosome"/>
</dbReference>
<dbReference type="InterPro" id="IPR056526">
    <property type="entry name" value="TRASH_HVO_1752"/>
</dbReference>
<evidence type="ECO:0000313" key="6">
    <source>
        <dbReference type="EMBL" id="ELY25696.1"/>
    </source>
</evidence>
<gene>
    <name evidence="5" type="ordered locus">Nmag_0907</name>
    <name evidence="6" type="ORF">C500_17056</name>
</gene>
<evidence type="ECO:0000313" key="8">
    <source>
        <dbReference type="Proteomes" id="UP000011543"/>
    </source>
</evidence>
<dbReference type="SMART" id="SM00344">
    <property type="entry name" value="HTH_ASNC"/>
    <property type="match status" value="1"/>
</dbReference>
<name>D3SQK3_NATMM</name>
<dbReference type="PRINTS" id="PR00033">
    <property type="entry name" value="HTHASNC"/>
</dbReference>
<dbReference type="GeneID" id="8823737"/>
<evidence type="ECO:0000259" key="4">
    <source>
        <dbReference type="PROSITE" id="PS50956"/>
    </source>
</evidence>
<dbReference type="PROSITE" id="PS00519">
    <property type="entry name" value="HTH_ASNC_1"/>
    <property type="match status" value="1"/>
</dbReference>
<dbReference type="PROSITE" id="PS50956">
    <property type="entry name" value="HTH_ASNC_2"/>
    <property type="match status" value="1"/>
</dbReference>
<dbReference type="CDD" id="cd00090">
    <property type="entry name" value="HTH_ARSR"/>
    <property type="match status" value="1"/>
</dbReference>
<dbReference type="SUPFAM" id="SSF46785">
    <property type="entry name" value="Winged helix' DNA-binding domain"/>
    <property type="match status" value="1"/>
</dbReference>
<dbReference type="InterPro" id="IPR019885">
    <property type="entry name" value="Tscrpt_reg_HTH_AsnC-type_CS"/>
</dbReference>
<dbReference type="Pfam" id="PF13412">
    <property type="entry name" value="HTH_24"/>
    <property type="match status" value="1"/>
</dbReference>
<evidence type="ECO:0000256" key="3">
    <source>
        <dbReference type="ARBA" id="ARBA00023163"/>
    </source>
</evidence>
<dbReference type="HOGENOM" id="CLU_091233_4_0_2"/>
<dbReference type="PANTHER" id="PTHR43413">
    <property type="entry name" value="TRANSCRIPTIONAL REGULATOR, ASNC FAMILY"/>
    <property type="match status" value="1"/>
</dbReference>
<dbReference type="AlphaFoldDB" id="D3SQK3"/>
<dbReference type="InterPro" id="IPR019888">
    <property type="entry name" value="Tscrpt_reg_AsnC-like"/>
</dbReference>
<reference evidence="5" key="4">
    <citation type="submission" date="2016-09" db="EMBL/GenBank/DDBJ databases">
        <authorList>
            <person name="Pfeiffer F."/>
        </authorList>
    </citation>
    <scope>NUCLEOTIDE SEQUENCE</scope>
    <source>
        <strain evidence="5">ATCC 43099</strain>
    </source>
</reference>
<reference evidence="6 8" key="3">
    <citation type="journal article" date="2014" name="PLoS Genet.">
        <title>Phylogenetically driven sequencing of extremely halophilic archaea reveals strategies for static and dynamic osmo-response.</title>
        <authorList>
            <person name="Becker E.A."/>
            <person name="Seitzer P.M."/>
            <person name="Tritt A."/>
            <person name="Larsen D."/>
            <person name="Krusor M."/>
            <person name="Yao A.I."/>
            <person name="Wu D."/>
            <person name="Madern D."/>
            <person name="Eisen J.A."/>
            <person name="Darling A.E."/>
            <person name="Facciotti M.T."/>
        </authorList>
    </citation>
    <scope>NUCLEOTIDE SEQUENCE [LARGE SCALE GENOMIC DNA]</scope>
    <source>
        <strain evidence="8">ATCC 43099 / DSM 3394 / CCM 3739 / CIP 104546 / IAM 13178 / JCM 8861 / NBRC 102185 / NCIMB 2190 / MS3</strain>
        <strain evidence="6">MS-3</strain>
    </source>
</reference>
<dbReference type="eggNOG" id="arCOG01585">
    <property type="taxonomic scope" value="Archaea"/>
</dbReference>
<dbReference type="Pfam" id="PF24273">
    <property type="entry name" value="TRASH_HVO_1752_C"/>
    <property type="match status" value="1"/>
</dbReference>
<dbReference type="InterPro" id="IPR036388">
    <property type="entry name" value="WH-like_DNA-bd_sf"/>
</dbReference>
<accession>D3SQK3</accession>
<dbReference type="InterPro" id="IPR011991">
    <property type="entry name" value="ArsR-like_HTH"/>
</dbReference>
<evidence type="ECO:0000256" key="2">
    <source>
        <dbReference type="ARBA" id="ARBA00023125"/>
    </source>
</evidence>
<dbReference type="Gene3D" id="1.10.10.10">
    <property type="entry name" value="Winged helix-like DNA-binding domain superfamily/Winged helix DNA-binding domain"/>
    <property type="match status" value="1"/>
</dbReference>
<evidence type="ECO:0000313" key="5">
    <source>
        <dbReference type="EMBL" id="ADD04491.1"/>
    </source>
</evidence>
<keyword evidence="2" id="KW-0238">DNA-binding</keyword>